<keyword evidence="2" id="KW-0812">Transmembrane</keyword>
<dbReference type="KEGG" id="pvp:111735693"/>
<feature type="transmembrane region" description="Helical" evidence="2">
    <location>
        <begin position="313"/>
        <end position="336"/>
    </location>
</feature>
<feature type="signal peptide" evidence="3">
    <location>
        <begin position="1"/>
        <end position="22"/>
    </location>
</feature>
<evidence type="ECO:0000313" key="5">
    <source>
        <dbReference type="Proteomes" id="UP000515202"/>
    </source>
</evidence>
<evidence type="ECO:0000313" key="6">
    <source>
        <dbReference type="RefSeq" id="XP_023382928.1"/>
    </source>
</evidence>
<dbReference type="OrthoDB" id="9809738at2759"/>
<keyword evidence="2" id="KW-0472">Membrane</keyword>
<keyword evidence="2" id="KW-1133">Transmembrane helix</keyword>
<keyword evidence="3" id="KW-0732">Signal</keyword>
<dbReference type="RefSeq" id="XP_023382928.1">
    <property type="nucleotide sequence ID" value="XM_023527160.1"/>
</dbReference>
<dbReference type="InterPro" id="IPR051255">
    <property type="entry name" value="Retroviral_env_glycoprotein"/>
</dbReference>
<feature type="chain" id="PRO_5027880782" evidence="3">
    <location>
        <begin position="23"/>
        <end position="402"/>
    </location>
</feature>
<proteinExistence type="predicted"/>
<dbReference type="Pfam" id="PF00517">
    <property type="entry name" value="GP41"/>
    <property type="match status" value="1"/>
</dbReference>
<dbReference type="Proteomes" id="UP000515202">
    <property type="component" value="Unplaced"/>
</dbReference>
<dbReference type="InterPro" id="IPR000328">
    <property type="entry name" value="GP41-like"/>
</dbReference>
<name>A0A6P6C6E8_PTEVA</name>
<comment type="subcellular location">
    <subcellularLocation>
        <location evidence="1">Virion</location>
    </subcellularLocation>
</comment>
<keyword evidence="5" id="KW-1185">Reference proteome</keyword>
<protein>
    <submittedName>
        <fullName evidence="6">Endogenous retrovirus group K member 13-1 Env polyprotein</fullName>
    </submittedName>
</protein>
<dbReference type="AlphaFoldDB" id="A0A6P6C6E8"/>
<feature type="domain" description="Retroviral envelope protein GP41-like" evidence="4">
    <location>
        <begin position="333"/>
        <end position="402"/>
    </location>
</feature>
<reference evidence="6" key="1">
    <citation type="submission" date="2025-08" db="UniProtKB">
        <authorList>
            <consortium name="RefSeq"/>
        </authorList>
    </citation>
    <scope>IDENTIFICATION</scope>
    <source>
        <tissue evidence="6">Kidney</tissue>
    </source>
</reference>
<evidence type="ECO:0000256" key="1">
    <source>
        <dbReference type="ARBA" id="ARBA00004328"/>
    </source>
</evidence>
<dbReference type="GO" id="GO:0005198">
    <property type="term" value="F:structural molecule activity"/>
    <property type="evidence" value="ECO:0007669"/>
    <property type="project" value="InterPro"/>
</dbReference>
<evidence type="ECO:0000259" key="4">
    <source>
        <dbReference type="Pfam" id="PF00517"/>
    </source>
</evidence>
<sequence length="402" mass="44257">MPKMNIEIILLVGILINPTAYAAVHWAYIPDPPVLHPTVWSGPQIQVFSNNSRLLGLPLAMEQQYVYDNFNFSGSAIGLPICFLFNSTSQPGCLNITEQPWPRKGGAVMLGAPDGEAVSNNDTIPFELCHSKRHVQKDSVWWHRCHQEYVTLYPVTGFNETVWDFSRPYDTGTALSAGLWKTSSGAWQTQIWKLAAGLVTMSISMTNESRTNSHSSGSGERFSYALRTCVNVPYILLLGNFNITVDNNTNQFNVSCNNCQLSNCVTSANTSVLVLRQPPFIMVPVNLKGPWFDEYGLQVLKEINMALGRSKRAVAVVVAGILAVVALVVTATTAAISLSNSVQTATFVNDLTKNVSLAMGSQESIDEKIEQKLDALYETVNFLGEEVQALKLPSRLCCHVQY</sequence>
<dbReference type="GeneID" id="111735693"/>
<evidence type="ECO:0000256" key="3">
    <source>
        <dbReference type="SAM" id="SignalP"/>
    </source>
</evidence>
<organism evidence="5 6">
    <name type="scientific">Pteropus vampyrus</name>
    <name type="common">Large flying fox</name>
    <dbReference type="NCBI Taxonomy" id="132908"/>
    <lineage>
        <taxon>Eukaryota</taxon>
        <taxon>Metazoa</taxon>
        <taxon>Chordata</taxon>
        <taxon>Craniata</taxon>
        <taxon>Vertebrata</taxon>
        <taxon>Euteleostomi</taxon>
        <taxon>Mammalia</taxon>
        <taxon>Eutheria</taxon>
        <taxon>Laurasiatheria</taxon>
        <taxon>Chiroptera</taxon>
        <taxon>Yinpterochiroptera</taxon>
        <taxon>Pteropodoidea</taxon>
        <taxon>Pteropodidae</taxon>
        <taxon>Pteropodinae</taxon>
        <taxon>Pteropus</taxon>
    </lineage>
</organism>
<evidence type="ECO:0000256" key="2">
    <source>
        <dbReference type="SAM" id="Phobius"/>
    </source>
</evidence>
<accession>A0A6P6C6E8</accession>
<dbReference type="PANTHER" id="PTHR34313">
    <property type="entry name" value="ENDOGENOUS RETROVIRUS GROUP K MEMBER 113 ENV POLYPROTEIN-RELATED"/>
    <property type="match status" value="1"/>
</dbReference>
<gene>
    <name evidence="6" type="primary">LOC111735693</name>
</gene>
<dbReference type="PANTHER" id="PTHR34313:SF2">
    <property type="entry name" value="ENDOGENOUS RETROVIRUS GROUP K MEMBER 21 ENV POLYPROTEIN-LIKE"/>
    <property type="match status" value="1"/>
</dbReference>